<keyword evidence="6 7" id="KW-0961">Cell wall biogenesis/degradation</keyword>
<dbReference type="PROSITE" id="PS52029">
    <property type="entry name" value="LD_TPASE"/>
    <property type="match status" value="1"/>
</dbReference>
<organism evidence="10 11">
    <name type="scientific">Pseudoalteromonas aliena SW19</name>
    <dbReference type="NCBI Taxonomy" id="1314866"/>
    <lineage>
        <taxon>Bacteria</taxon>
        <taxon>Pseudomonadati</taxon>
        <taxon>Pseudomonadota</taxon>
        <taxon>Gammaproteobacteria</taxon>
        <taxon>Alteromonadales</taxon>
        <taxon>Pseudoalteromonadaceae</taxon>
        <taxon>Pseudoalteromonas</taxon>
    </lineage>
</organism>
<name>A0ABR9DX35_9GAMM</name>
<keyword evidence="11" id="KW-1185">Reference proteome</keyword>
<keyword evidence="8" id="KW-0732">Signal</keyword>
<evidence type="ECO:0000256" key="2">
    <source>
        <dbReference type="ARBA" id="ARBA00005992"/>
    </source>
</evidence>
<dbReference type="InterPro" id="IPR038063">
    <property type="entry name" value="Transpep_catalytic_dom"/>
</dbReference>
<dbReference type="Pfam" id="PF03734">
    <property type="entry name" value="YkuD"/>
    <property type="match status" value="1"/>
</dbReference>
<dbReference type="SUPFAM" id="SSF141523">
    <property type="entry name" value="L,D-transpeptidase catalytic domain-like"/>
    <property type="match status" value="1"/>
</dbReference>
<keyword evidence="3" id="KW-0808">Transferase</keyword>
<feature type="active site" description="Nucleophile" evidence="7">
    <location>
        <position position="154"/>
    </location>
</feature>
<evidence type="ECO:0000256" key="8">
    <source>
        <dbReference type="SAM" id="SignalP"/>
    </source>
</evidence>
<dbReference type="RefSeq" id="WP_193155240.1">
    <property type="nucleotide sequence ID" value="NZ_AQGU01000025.1"/>
</dbReference>
<comment type="pathway">
    <text evidence="1 7">Cell wall biogenesis; peptidoglycan biosynthesis.</text>
</comment>
<dbReference type="CDD" id="cd16913">
    <property type="entry name" value="YkuD_like"/>
    <property type="match status" value="1"/>
</dbReference>
<evidence type="ECO:0000313" key="11">
    <source>
        <dbReference type="Proteomes" id="UP000648482"/>
    </source>
</evidence>
<evidence type="ECO:0000313" key="10">
    <source>
        <dbReference type="EMBL" id="MBE0358925.1"/>
    </source>
</evidence>
<evidence type="ECO:0000256" key="5">
    <source>
        <dbReference type="ARBA" id="ARBA00022984"/>
    </source>
</evidence>
<dbReference type="Proteomes" id="UP000648482">
    <property type="component" value="Unassembled WGS sequence"/>
</dbReference>
<evidence type="ECO:0000256" key="1">
    <source>
        <dbReference type="ARBA" id="ARBA00004752"/>
    </source>
</evidence>
<keyword evidence="5 7" id="KW-0573">Peptidoglycan synthesis</keyword>
<dbReference type="PANTHER" id="PTHR36699:SF1">
    <property type="entry name" value="L,D-TRANSPEPTIDASE YAFK-RELATED"/>
    <property type="match status" value="1"/>
</dbReference>
<comment type="caution">
    <text evidence="10">The sequence shown here is derived from an EMBL/GenBank/DDBJ whole genome shotgun (WGS) entry which is preliminary data.</text>
</comment>
<evidence type="ECO:0000256" key="3">
    <source>
        <dbReference type="ARBA" id="ARBA00022679"/>
    </source>
</evidence>
<feature type="active site" description="Proton donor/acceptor" evidence="7">
    <location>
        <position position="146"/>
    </location>
</feature>
<keyword evidence="4 7" id="KW-0133">Cell shape</keyword>
<sequence length="237" mass="27339">MKKLTTITFLVFFMFNSFAAEFPTSARSEKAISMVESTLKEQLSNKGLRYGAPIFIRIFKDPGILEVWVESDDDTFIHFKNYEVCTFSGDLGPKLKEGDNQSPEGFYYVNAGRLNPWSSYHLSFNLGFPNKYDRAHNRTGSALMVHGNCVSIGCYAMTDEYINEIYALAAAALKSGQPFFRVHSFPFKLDDEVLSKYRANQWYSFWLNLKEGYDYFNTHKQPPNVEVSSRKYTFEKK</sequence>
<reference evidence="10 11" key="1">
    <citation type="submission" date="2015-06" db="EMBL/GenBank/DDBJ databases">
        <title>Genome sequence of Pseudoalteromonas aliena.</title>
        <authorList>
            <person name="Xie B.-B."/>
            <person name="Rong J.-C."/>
            <person name="Qin Q.-L."/>
            <person name="Zhang Y.-Z."/>
        </authorList>
    </citation>
    <scope>NUCLEOTIDE SEQUENCE [LARGE SCALE GENOMIC DNA]</scope>
    <source>
        <strain evidence="10 11">SW19</strain>
    </source>
</reference>
<dbReference type="PANTHER" id="PTHR36699">
    <property type="entry name" value="LD-TRANSPEPTIDASE"/>
    <property type="match status" value="1"/>
</dbReference>
<feature type="chain" id="PRO_5045479600" description="L,D-TPase catalytic domain-containing protein" evidence="8">
    <location>
        <begin position="20"/>
        <end position="237"/>
    </location>
</feature>
<gene>
    <name evidence="10" type="ORF">PALI_a0099</name>
</gene>
<protein>
    <recommendedName>
        <fullName evidence="9">L,D-TPase catalytic domain-containing protein</fullName>
    </recommendedName>
</protein>
<dbReference type="InterPro" id="IPR005490">
    <property type="entry name" value="LD_TPept_cat_dom"/>
</dbReference>
<feature type="domain" description="L,D-TPase catalytic" evidence="9">
    <location>
        <begin position="54"/>
        <end position="182"/>
    </location>
</feature>
<evidence type="ECO:0000256" key="4">
    <source>
        <dbReference type="ARBA" id="ARBA00022960"/>
    </source>
</evidence>
<accession>A0ABR9DX35</accession>
<evidence type="ECO:0000256" key="7">
    <source>
        <dbReference type="PROSITE-ProRule" id="PRU01373"/>
    </source>
</evidence>
<feature type="signal peptide" evidence="8">
    <location>
        <begin position="1"/>
        <end position="19"/>
    </location>
</feature>
<evidence type="ECO:0000256" key="6">
    <source>
        <dbReference type="ARBA" id="ARBA00023316"/>
    </source>
</evidence>
<comment type="similarity">
    <text evidence="2">Belongs to the YkuD family.</text>
</comment>
<evidence type="ECO:0000259" key="9">
    <source>
        <dbReference type="PROSITE" id="PS52029"/>
    </source>
</evidence>
<dbReference type="EMBL" id="AQGU01000025">
    <property type="protein sequence ID" value="MBE0358925.1"/>
    <property type="molecule type" value="Genomic_DNA"/>
</dbReference>
<proteinExistence type="inferred from homology"/>